<feature type="non-terminal residue" evidence="1">
    <location>
        <position position="1"/>
    </location>
</feature>
<protein>
    <submittedName>
        <fullName evidence="1">Uncharacterized protein</fullName>
    </submittedName>
</protein>
<evidence type="ECO:0000313" key="1">
    <source>
        <dbReference type="EMBL" id="SVB40716.1"/>
    </source>
</evidence>
<name>A0A382DQE7_9ZZZZ</name>
<proteinExistence type="predicted"/>
<sequence length="281" mass="30978">VKPLAQIKMIQLITTNFSRYQQLEKELHHALKTTSKEELRHWAKCTALVFPKVTIRRAINLAEVTGYAAKGTLSEAKNAINASLEWRLRSHAKQRAVELSVFASESYNDVKNLSKTIKNLLRVNPKKTGTQMLMSVLGFNIGGGGLDGDGGIPDLDLLFSIGHHRSILTHSVLPMIILEGLCISLIGLVNVVHSNLPEGHDPLWDDMKSSNKLVLESFFTGMSLGLAYHLGVDGTLHGDGSYKNLPFSMPKFGHQLIAGVNSLTELIDTTRSKIFKSNLVR</sequence>
<accession>A0A382DQE7</accession>
<organism evidence="1">
    <name type="scientific">marine metagenome</name>
    <dbReference type="NCBI Taxonomy" id="408172"/>
    <lineage>
        <taxon>unclassified sequences</taxon>
        <taxon>metagenomes</taxon>
        <taxon>ecological metagenomes</taxon>
    </lineage>
</organism>
<dbReference type="AlphaFoldDB" id="A0A382DQE7"/>
<dbReference type="EMBL" id="UINC01040607">
    <property type="protein sequence ID" value="SVB40716.1"/>
    <property type="molecule type" value="Genomic_DNA"/>
</dbReference>
<reference evidence="1" key="1">
    <citation type="submission" date="2018-05" db="EMBL/GenBank/DDBJ databases">
        <authorList>
            <person name="Lanie J.A."/>
            <person name="Ng W.-L."/>
            <person name="Kazmierczak K.M."/>
            <person name="Andrzejewski T.M."/>
            <person name="Davidsen T.M."/>
            <person name="Wayne K.J."/>
            <person name="Tettelin H."/>
            <person name="Glass J.I."/>
            <person name="Rusch D."/>
            <person name="Podicherti R."/>
            <person name="Tsui H.-C.T."/>
            <person name="Winkler M.E."/>
        </authorList>
    </citation>
    <scope>NUCLEOTIDE SEQUENCE</scope>
</reference>
<gene>
    <name evidence="1" type="ORF">METZ01_LOCUS193570</name>
</gene>